<dbReference type="SUPFAM" id="SSF53335">
    <property type="entry name" value="S-adenosyl-L-methionine-dependent methyltransferases"/>
    <property type="match status" value="1"/>
</dbReference>
<dbReference type="AlphaFoldDB" id="A0A0F0IG46"/>
<evidence type="ECO:0000313" key="7">
    <source>
        <dbReference type="Proteomes" id="UP000033540"/>
    </source>
</evidence>
<feature type="domain" description="O-methyltransferase C-terminal" evidence="4">
    <location>
        <begin position="163"/>
        <end position="365"/>
    </location>
</feature>
<dbReference type="InterPro" id="IPR036388">
    <property type="entry name" value="WH-like_DNA-bd_sf"/>
</dbReference>
<dbReference type="PANTHER" id="PTHR43712:SF2">
    <property type="entry name" value="O-METHYLTRANSFERASE CICE"/>
    <property type="match status" value="1"/>
</dbReference>
<dbReference type="Pfam" id="PF00891">
    <property type="entry name" value="Methyltransf_2"/>
    <property type="match status" value="1"/>
</dbReference>
<organism evidence="6 7">
    <name type="scientific">Aspergillus parasiticus (strain ATCC 56775 / NRRL 5862 / SRRC 143 / SU-1)</name>
    <dbReference type="NCBI Taxonomy" id="1403190"/>
    <lineage>
        <taxon>Eukaryota</taxon>
        <taxon>Fungi</taxon>
        <taxon>Dikarya</taxon>
        <taxon>Ascomycota</taxon>
        <taxon>Pezizomycotina</taxon>
        <taxon>Eurotiomycetes</taxon>
        <taxon>Eurotiomycetidae</taxon>
        <taxon>Eurotiales</taxon>
        <taxon>Aspergillaceae</taxon>
        <taxon>Aspergillus</taxon>
        <taxon>Aspergillus subgen. Circumdati</taxon>
    </lineage>
</organism>
<dbReference type="EMBL" id="JZEE01000232">
    <property type="protein sequence ID" value="KJK66794.1"/>
    <property type="molecule type" value="Genomic_DNA"/>
</dbReference>
<dbReference type="GO" id="GO:0046983">
    <property type="term" value="F:protein dimerization activity"/>
    <property type="evidence" value="ECO:0007669"/>
    <property type="project" value="InterPro"/>
</dbReference>
<dbReference type="GO" id="GO:0032259">
    <property type="term" value="P:methylation"/>
    <property type="evidence" value="ECO:0007669"/>
    <property type="project" value="UniProtKB-KW"/>
</dbReference>
<keyword evidence="3" id="KW-0949">S-adenosyl-L-methionine</keyword>
<evidence type="ECO:0000256" key="2">
    <source>
        <dbReference type="ARBA" id="ARBA00022679"/>
    </source>
</evidence>
<dbReference type="GO" id="GO:0044550">
    <property type="term" value="P:secondary metabolite biosynthetic process"/>
    <property type="evidence" value="ECO:0007669"/>
    <property type="project" value="UniProtKB-ARBA"/>
</dbReference>
<dbReference type="Pfam" id="PF08100">
    <property type="entry name" value="Dimerisation"/>
    <property type="match status" value="1"/>
</dbReference>
<dbReference type="GO" id="GO:0008171">
    <property type="term" value="F:O-methyltransferase activity"/>
    <property type="evidence" value="ECO:0007669"/>
    <property type="project" value="InterPro"/>
</dbReference>
<sequence>METVTAIKTLIQQLAQSTDQFGRAEINDALRELQYSLETPFDTVMRMSLDTCQVAVARVGSDLGLFKHLSQCASPQSADELADHLGCGRELMTRLLRYMASVRMVHQTDDIKYISNNITKALAVPGLEAGMRHAFENLWPVLMALPDFLAERKYPDIVDAKDTAFQKAFNTDQDCFHWLATQPTRIANFMVLLTDERTPNFLSTFPLEKELGSWSAEPEKVLFVDIGGGMGHACIRLREKYPNQPGRVILQDLPPVLQAAQATQRLSGIETMPHDFHTPQPVQGAKFYFLRLILRDFPDHQALEILQNIVPAMDAESRIVIDDGVPPEKGARWAETGTDICIMSALGSKERTQRQWEELAAKAGLQLQALYQYTWPVANAAMVFSLQ</sequence>
<dbReference type="InterPro" id="IPR036390">
    <property type="entry name" value="WH_DNA-bd_sf"/>
</dbReference>
<dbReference type="Gene3D" id="3.40.50.150">
    <property type="entry name" value="Vaccinia Virus protein VP39"/>
    <property type="match status" value="1"/>
</dbReference>
<gene>
    <name evidence="6" type="ORF">P875_00127862</name>
</gene>
<protein>
    <submittedName>
        <fullName evidence="6">O-methyltransferase</fullName>
    </submittedName>
</protein>
<dbReference type="InterPro" id="IPR016461">
    <property type="entry name" value="COMT-like"/>
</dbReference>
<dbReference type="PANTHER" id="PTHR43712">
    <property type="entry name" value="PUTATIVE (AFU_ORTHOLOGUE AFUA_4G14580)-RELATED"/>
    <property type="match status" value="1"/>
</dbReference>
<keyword evidence="1 6" id="KW-0489">Methyltransferase</keyword>
<dbReference type="PROSITE" id="PS51683">
    <property type="entry name" value="SAM_OMT_II"/>
    <property type="match status" value="1"/>
</dbReference>
<evidence type="ECO:0000259" key="5">
    <source>
        <dbReference type="Pfam" id="PF08100"/>
    </source>
</evidence>
<dbReference type="InterPro" id="IPR012967">
    <property type="entry name" value="COMT_dimerisation"/>
</dbReference>
<evidence type="ECO:0000256" key="1">
    <source>
        <dbReference type="ARBA" id="ARBA00022603"/>
    </source>
</evidence>
<dbReference type="OrthoDB" id="2410195at2759"/>
<dbReference type="Proteomes" id="UP000033540">
    <property type="component" value="Unassembled WGS sequence"/>
</dbReference>
<dbReference type="PIRSF" id="PIRSF005739">
    <property type="entry name" value="O-mtase"/>
    <property type="match status" value="1"/>
</dbReference>
<dbReference type="Gene3D" id="1.10.10.10">
    <property type="entry name" value="Winged helix-like DNA-binding domain superfamily/Winged helix DNA-binding domain"/>
    <property type="match status" value="1"/>
</dbReference>
<evidence type="ECO:0000313" key="6">
    <source>
        <dbReference type="EMBL" id="KJK66794.1"/>
    </source>
</evidence>
<dbReference type="STRING" id="1403190.A0A0F0IG46"/>
<feature type="domain" description="O-methyltransferase dimerisation" evidence="5">
    <location>
        <begin position="58"/>
        <end position="109"/>
    </location>
</feature>
<name>A0A0F0IG46_ASPPU</name>
<dbReference type="SUPFAM" id="SSF46785">
    <property type="entry name" value="Winged helix' DNA-binding domain"/>
    <property type="match status" value="1"/>
</dbReference>
<dbReference type="InterPro" id="IPR029063">
    <property type="entry name" value="SAM-dependent_MTases_sf"/>
</dbReference>
<evidence type="ECO:0000256" key="3">
    <source>
        <dbReference type="ARBA" id="ARBA00022691"/>
    </source>
</evidence>
<evidence type="ECO:0000259" key="4">
    <source>
        <dbReference type="Pfam" id="PF00891"/>
    </source>
</evidence>
<comment type="caution">
    <text evidence="6">The sequence shown here is derived from an EMBL/GenBank/DDBJ whole genome shotgun (WGS) entry which is preliminary data.</text>
</comment>
<keyword evidence="2 6" id="KW-0808">Transferase</keyword>
<dbReference type="InterPro" id="IPR001077">
    <property type="entry name" value="COMT_C"/>
</dbReference>
<accession>A0A0F0IG46</accession>
<reference evidence="6 7" key="1">
    <citation type="submission" date="2015-02" db="EMBL/GenBank/DDBJ databases">
        <title>Draft genome sequence of Aspergillus parasiticus SU-1.</title>
        <authorList>
            <person name="Yu J."/>
            <person name="Fedorova N."/>
            <person name="Yin Y."/>
            <person name="Losada L."/>
            <person name="Zafar N."/>
            <person name="Taujale R."/>
            <person name="Ehrlich K.C."/>
            <person name="Bhatnagar D."/>
            <person name="Cleveland T.E."/>
            <person name="Bennett J.W."/>
            <person name="Nierman W.C."/>
        </authorList>
    </citation>
    <scope>NUCLEOTIDE SEQUENCE [LARGE SCALE GENOMIC DNA]</scope>
    <source>
        <strain evidence="7">ATCC 56775 / NRRL 5862 / SRRC 143 / SU-1</strain>
    </source>
</reference>
<proteinExistence type="predicted"/>